<evidence type="ECO:0000259" key="2">
    <source>
        <dbReference type="Pfam" id="PF01757"/>
    </source>
</evidence>
<feature type="transmembrane region" description="Helical" evidence="1">
    <location>
        <begin position="7"/>
        <end position="25"/>
    </location>
</feature>
<dbReference type="InterPro" id="IPR002656">
    <property type="entry name" value="Acyl_transf_3_dom"/>
</dbReference>
<feature type="transmembrane region" description="Helical" evidence="1">
    <location>
        <begin position="165"/>
        <end position="184"/>
    </location>
</feature>
<sequence>MRFRQDINALRGVAVALVALFHFRVPGFNGGFIGVDVFFVISGYLMTAIIVGRLDNARFSLWDFYVARFTRIVPALAVLGAVLMVFGWFYLDQRAYKNLAEHVGAALTFIANAVYWREAGYFDVSSQTKWMLHTWSLAVEWQFYMVYPIILMLAARVFGNKRGVYQVLLVLIGLVSFALAPVVARNNPAADFFLLPTRAWEMVAGGLVMLNAQRFAFGARTAATLQTIGLAAIVFAGLRFTDGYDWPGVMTLVPVLGAALVILAAANDSVFSSFVPLQLLGRWSYSIYLWHWPLTVLIRYLDLPSHDPMVITIGLALSVLLGFVSYELVERRAAGLRERFGLRGLGTLATVPVAVVLACAGVTLANGAALRLPNQVRLVAAESTDIDPRRTECLMDSVQRMQDGAGEIGCKYGESPKIGAIVWGDSHGNAIIPGVVAAAADARESVMFYGTSGCPPLVGASLFGKYTEEPCRLFAKRVAGDLKQYAPNVPVIVVARFSMYVDGKNLGADPTILIGYDGERPLSDPVQRRLRYASFLTNDLCALAKSRPVYVLMPIPEMDENVPNTLAKSMIFGKHTEDVSIAETDYYKRNAVARTAIEDAAANCGVRTLDPLPYLCRDGRCYGSQALIPLYVDGDHLSARGSRRLSPLFRPLFDAS</sequence>
<dbReference type="Pfam" id="PF19040">
    <property type="entry name" value="SGNH"/>
    <property type="match status" value="1"/>
</dbReference>
<keyword evidence="1" id="KW-0812">Transmembrane</keyword>
<protein>
    <recommendedName>
        <fullName evidence="6">O-acetyltransferase OatA</fullName>
    </recommendedName>
</protein>
<feature type="transmembrane region" description="Helical" evidence="1">
    <location>
        <begin position="341"/>
        <end position="365"/>
    </location>
</feature>
<dbReference type="PANTHER" id="PTHR23028">
    <property type="entry name" value="ACETYLTRANSFERASE"/>
    <property type="match status" value="1"/>
</dbReference>
<dbReference type="PANTHER" id="PTHR23028:SF53">
    <property type="entry name" value="ACYL_TRANSF_3 DOMAIN-CONTAINING PROTEIN"/>
    <property type="match status" value="1"/>
</dbReference>
<dbReference type="GO" id="GO:0009103">
    <property type="term" value="P:lipopolysaccharide biosynthetic process"/>
    <property type="evidence" value="ECO:0007669"/>
    <property type="project" value="TreeGrafter"/>
</dbReference>
<dbReference type="EMBL" id="CADIKF010000011">
    <property type="protein sequence ID" value="CAB3753857.1"/>
    <property type="molecule type" value="Genomic_DNA"/>
</dbReference>
<feature type="domain" description="Acyltransferase 3" evidence="2">
    <location>
        <begin position="6"/>
        <end position="326"/>
    </location>
</feature>
<reference evidence="4 5" key="1">
    <citation type="submission" date="2020-04" db="EMBL/GenBank/DDBJ databases">
        <authorList>
            <person name="De Canck E."/>
        </authorList>
    </citation>
    <scope>NUCLEOTIDE SEQUENCE [LARGE SCALE GENOMIC DNA]</scope>
    <source>
        <strain evidence="4 5">LMG 29739</strain>
    </source>
</reference>
<dbReference type="InterPro" id="IPR043968">
    <property type="entry name" value="SGNH"/>
</dbReference>
<feature type="domain" description="SGNH" evidence="3">
    <location>
        <begin position="406"/>
        <end position="651"/>
    </location>
</feature>
<dbReference type="Proteomes" id="UP000494329">
    <property type="component" value="Unassembled WGS sequence"/>
</dbReference>
<evidence type="ECO:0000256" key="1">
    <source>
        <dbReference type="SAM" id="Phobius"/>
    </source>
</evidence>
<name>A0A6J5DK87_9BURK</name>
<evidence type="ECO:0000313" key="4">
    <source>
        <dbReference type="EMBL" id="CAB3753857.1"/>
    </source>
</evidence>
<feature type="transmembrane region" description="Helical" evidence="1">
    <location>
        <begin position="31"/>
        <end position="51"/>
    </location>
</feature>
<feature type="transmembrane region" description="Helical" evidence="1">
    <location>
        <begin position="72"/>
        <end position="91"/>
    </location>
</feature>
<evidence type="ECO:0008006" key="6">
    <source>
        <dbReference type="Google" id="ProtNLM"/>
    </source>
</evidence>
<gene>
    <name evidence="4" type="ORF">LMG29739_01800</name>
</gene>
<evidence type="ECO:0000259" key="3">
    <source>
        <dbReference type="Pfam" id="PF19040"/>
    </source>
</evidence>
<feature type="transmembrane region" description="Helical" evidence="1">
    <location>
        <begin position="246"/>
        <end position="266"/>
    </location>
</feature>
<feature type="transmembrane region" description="Helical" evidence="1">
    <location>
        <begin position="222"/>
        <end position="240"/>
    </location>
</feature>
<keyword evidence="5" id="KW-1185">Reference proteome</keyword>
<dbReference type="RefSeq" id="WP_175110541.1">
    <property type="nucleotide sequence ID" value="NZ_CADIKF010000011.1"/>
</dbReference>
<dbReference type="InterPro" id="IPR050879">
    <property type="entry name" value="Acyltransferase_3"/>
</dbReference>
<dbReference type="GO" id="GO:0016747">
    <property type="term" value="F:acyltransferase activity, transferring groups other than amino-acyl groups"/>
    <property type="evidence" value="ECO:0007669"/>
    <property type="project" value="InterPro"/>
</dbReference>
<dbReference type="Pfam" id="PF01757">
    <property type="entry name" value="Acyl_transf_3"/>
    <property type="match status" value="1"/>
</dbReference>
<dbReference type="GO" id="GO:0016020">
    <property type="term" value="C:membrane"/>
    <property type="evidence" value="ECO:0007669"/>
    <property type="project" value="TreeGrafter"/>
</dbReference>
<feature type="transmembrane region" description="Helical" evidence="1">
    <location>
        <begin position="141"/>
        <end position="158"/>
    </location>
</feature>
<feature type="transmembrane region" description="Helical" evidence="1">
    <location>
        <begin position="309"/>
        <end position="329"/>
    </location>
</feature>
<organism evidence="4 5">
    <name type="scientific">Paraburkholderia solisilvae</name>
    <dbReference type="NCBI Taxonomy" id="624376"/>
    <lineage>
        <taxon>Bacteria</taxon>
        <taxon>Pseudomonadati</taxon>
        <taxon>Pseudomonadota</taxon>
        <taxon>Betaproteobacteria</taxon>
        <taxon>Burkholderiales</taxon>
        <taxon>Burkholderiaceae</taxon>
        <taxon>Paraburkholderia</taxon>
    </lineage>
</organism>
<evidence type="ECO:0000313" key="5">
    <source>
        <dbReference type="Proteomes" id="UP000494329"/>
    </source>
</evidence>
<keyword evidence="1" id="KW-1133">Transmembrane helix</keyword>
<accession>A0A6J5DK87</accession>
<dbReference type="AlphaFoldDB" id="A0A6J5DK87"/>
<proteinExistence type="predicted"/>
<keyword evidence="1" id="KW-0472">Membrane</keyword>